<proteinExistence type="predicted"/>
<protein>
    <submittedName>
        <fullName evidence="2">Phosphotransferase</fullName>
    </submittedName>
</protein>
<dbReference type="Pfam" id="PF01636">
    <property type="entry name" value="APH"/>
    <property type="match status" value="1"/>
</dbReference>
<dbReference type="PATRIC" id="fig|562.7396.peg.5705"/>
<accession>A0A0B0VU82</accession>
<dbReference type="InterPro" id="IPR011009">
    <property type="entry name" value="Kinase-like_dom_sf"/>
</dbReference>
<feature type="domain" description="Aminoglycoside phosphotransferase" evidence="1">
    <location>
        <begin position="169"/>
        <end position="365"/>
    </location>
</feature>
<gene>
    <name evidence="2" type="ORF">WR15_26155</name>
</gene>
<dbReference type="InterPro" id="IPR002575">
    <property type="entry name" value="Aminoglycoside_PTrfase"/>
</dbReference>
<dbReference type="Proteomes" id="UP000037564">
    <property type="component" value="Unassembled WGS sequence"/>
</dbReference>
<evidence type="ECO:0000259" key="1">
    <source>
        <dbReference type="Pfam" id="PF01636"/>
    </source>
</evidence>
<dbReference type="SUPFAM" id="SSF56112">
    <property type="entry name" value="Protein kinase-like (PK-like)"/>
    <property type="match status" value="1"/>
</dbReference>
<dbReference type="AlphaFoldDB" id="A0A0B0VU82"/>
<evidence type="ECO:0000313" key="2">
    <source>
        <dbReference type="EMBL" id="KNF62337.1"/>
    </source>
</evidence>
<organism evidence="2 3">
    <name type="scientific">Escherichia coli</name>
    <dbReference type="NCBI Taxonomy" id="562"/>
    <lineage>
        <taxon>Bacteria</taxon>
        <taxon>Pseudomonadati</taxon>
        <taxon>Pseudomonadota</taxon>
        <taxon>Gammaproteobacteria</taxon>
        <taxon>Enterobacterales</taxon>
        <taxon>Enterobacteriaceae</taxon>
        <taxon>Escherichia</taxon>
    </lineage>
</organism>
<dbReference type="Gene3D" id="3.90.1200.10">
    <property type="match status" value="1"/>
</dbReference>
<keyword evidence="2" id="KW-0808">Transferase</keyword>
<comment type="caution">
    <text evidence="2">The sequence shown here is derived from an EMBL/GenBank/DDBJ whole genome shotgun (WGS) entry which is preliminary data.</text>
</comment>
<sequence>MLNDVERALVSRDSMLPGLAALLDETVLTGVLRQQKPFLSLKRVSVTYIRYKPKTSCVVGVTLYIADEIPYFCFVRALTRSRFISYRSRLVSDGKNTSDWPETPVLLDELAAFISSPQLDRKLCLAALYNNKYTALLQNARGSVTGQGRERWHFLRYKPGRRCVIGVYRDEHPFAVIRCAAEKEFFRQLRGSQAGSSLAHIELLGVNETDRLIATRWIAGKSLDYFLHGQEYLSLVTLTGKSLAKIHNEPYFLPEKQTCREALQQLWQEHGMVTALYPELAERFSHCILRLKALSEWLSHEQVLLHGDFSADQVIVAEDGRSVNIIDWDRCVYGHPAGDPGSFIARTEMDVINGELTAAQARGIHDALLAGYKMERKINAFDIEWYTAKALMCLVVEPFRKRDAYWPKKAELLLNRVEDICASATPIS</sequence>
<dbReference type="RefSeq" id="WP_000930904.1">
    <property type="nucleotide sequence ID" value="NZ_BFZV01000127.1"/>
</dbReference>
<evidence type="ECO:0000313" key="3">
    <source>
        <dbReference type="Proteomes" id="UP000037564"/>
    </source>
</evidence>
<dbReference type="EMBL" id="LGZN01000096">
    <property type="protein sequence ID" value="KNF62337.1"/>
    <property type="molecule type" value="Genomic_DNA"/>
</dbReference>
<reference evidence="2 3" key="1">
    <citation type="submission" date="2015-07" db="EMBL/GenBank/DDBJ databases">
        <title>Genome sequences of 64 non-O157:H7 Shiga toxin-producing Escherichia coli strains.</title>
        <authorList>
            <person name="Gonzalez-Escalona N."/>
            <person name="Toro M."/>
            <person name="Timme R."/>
            <person name="Payne J."/>
        </authorList>
    </citation>
    <scope>NUCLEOTIDE SEQUENCE [LARGE SCALE GENOMIC DNA]</scope>
    <source>
        <strain evidence="2 3">CFSAN026843</strain>
    </source>
</reference>
<dbReference type="GO" id="GO:0016740">
    <property type="term" value="F:transferase activity"/>
    <property type="evidence" value="ECO:0007669"/>
    <property type="project" value="UniProtKB-KW"/>
</dbReference>
<name>A0A0B0VU82_ECOLX</name>